<proteinExistence type="predicted"/>
<dbReference type="OrthoDB" id="181830at2157"/>
<sequence length="140" mass="15346">MHRRTLLASLPAGAVASIAGCADWTTAYHDITLEPVSHTEYANEMTKRADDLSPSPFIENIVSTLVNGESIELEVLGEFDVLNGRSTTADPYSIPFYRVVYPIFSLLRDISGNQLGRGWDSSDCTDEPTAYIQHAVPITV</sequence>
<comment type="caution">
    <text evidence="1">The sequence shown here is derived from an EMBL/GenBank/DDBJ whole genome shotgun (WGS) entry which is preliminary data.</text>
</comment>
<accession>A0A8J8GPZ8</accession>
<dbReference type="EMBL" id="JABURA010000003">
    <property type="protein sequence ID" value="NUB93726.1"/>
    <property type="molecule type" value="Genomic_DNA"/>
</dbReference>
<gene>
    <name evidence="1" type="ORF">HT576_22360</name>
</gene>
<dbReference type="Proteomes" id="UP000728647">
    <property type="component" value="Unassembled WGS sequence"/>
</dbReference>
<dbReference type="RefSeq" id="WP_174703379.1">
    <property type="nucleotide sequence ID" value="NZ_JABURA010000003.1"/>
</dbReference>
<dbReference type="PROSITE" id="PS51257">
    <property type="entry name" value="PROKAR_LIPOPROTEIN"/>
    <property type="match status" value="1"/>
</dbReference>
<reference evidence="1" key="1">
    <citation type="submission" date="2020-06" db="EMBL/GenBank/DDBJ databases">
        <title>Haloterrigena sp. nov., an extremely halophilic archaeon isolated from a saline sediment.</title>
        <authorList>
            <person name="Liu B.-B."/>
        </authorList>
    </citation>
    <scope>NUCLEOTIDE SEQUENCE</scope>
    <source>
        <strain evidence="1">SYSU A121-1</strain>
    </source>
</reference>
<dbReference type="AlphaFoldDB" id="A0A8J8GPZ8"/>
<evidence type="ECO:0000313" key="2">
    <source>
        <dbReference type="Proteomes" id="UP000728647"/>
    </source>
</evidence>
<name>A0A8J8GPZ8_9EURY</name>
<evidence type="ECO:0000313" key="1">
    <source>
        <dbReference type="EMBL" id="NUB93726.1"/>
    </source>
</evidence>
<protein>
    <submittedName>
        <fullName evidence="1">Uncharacterized protein</fullName>
    </submittedName>
</protein>
<organism evidence="1 2">
    <name type="scientific">Haloterrigena gelatinilytica</name>
    <dbReference type="NCBI Taxonomy" id="2741724"/>
    <lineage>
        <taxon>Archaea</taxon>
        <taxon>Methanobacteriati</taxon>
        <taxon>Methanobacteriota</taxon>
        <taxon>Stenosarchaea group</taxon>
        <taxon>Halobacteria</taxon>
        <taxon>Halobacteriales</taxon>
        <taxon>Natrialbaceae</taxon>
        <taxon>Haloterrigena</taxon>
    </lineage>
</organism>